<keyword evidence="1" id="KW-0472">Membrane</keyword>
<name>A0A1T4V5V8_9FIRM</name>
<accession>A0A1T4V5V8</accession>
<dbReference type="RefSeq" id="WP_159444242.1">
    <property type="nucleotide sequence ID" value="NZ_FUXZ01000002.1"/>
</dbReference>
<gene>
    <name evidence="2" type="ORF">SAMN02745111_00254</name>
</gene>
<feature type="transmembrane region" description="Helical" evidence="1">
    <location>
        <begin position="6"/>
        <end position="25"/>
    </location>
</feature>
<evidence type="ECO:0000313" key="3">
    <source>
        <dbReference type="Proteomes" id="UP000190814"/>
    </source>
</evidence>
<dbReference type="AlphaFoldDB" id="A0A1T4V5V8"/>
<keyword evidence="1" id="KW-0812">Transmembrane</keyword>
<dbReference type="EMBL" id="FUXZ01000002">
    <property type="protein sequence ID" value="SKA60343.1"/>
    <property type="molecule type" value="Genomic_DNA"/>
</dbReference>
<evidence type="ECO:0000313" key="2">
    <source>
        <dbReference type="EMBL" id="SKA60343.1"/>
    </source>
</evidence>
<sequence>MNLWQGILWFTVKGLFLVAVAYAGIKLGIYLRKRHNDKLAKSEDNNNA</sequence>
<keyword evidence="1" id="KW-1133">Transmembrane helix</keyword>
<evidence type="ECO:0000256" key="1">
    <source>
        <dbReference type="SAM" id="Phobius"/>
    </source>
</evidence>
<dbReference type="Proteomes" id="UP000190814">
    <property type="component" value="Unassembled WGS sequence"/>
</dbReference>
<keyword evidence="3" id="KW-1185">Reference proteome</keyword>
<organism evidence="2 3">
    <name type="scientific">Eubacterium uniforme</name>
    <dbReference type="NCBI Taxonomy" id="39495"/>
    <lineage>
        <taxon>Bacteria</taxon>
        <taxon>Bacillati</taxon>
        <taxon>Bacillota</taxon>
        <taxon>Clostridia</taxon>
        <taxon>Eubacteriales</taxon>
        <taxon>Eubacteriaceae</taxon>
        <taxon>Eubacterium</taxon>
    </lineage>
</organism>
<protein>
    <submittedName>
        <fullName evidence="2">Uncharacterized protein</fullName>
    </submittedName>
</protein>
<reference evidence="2 3" key="1">
    <citation type="submission" date="2017-02" db="EMBL/GenBank/DDBJ databases">
        <authorList>
            <person name="Peterson S.W."/>
        </authorList>
    </citation>
    <scope>NUCLEOTIDE SEQUENCE [LARGE SCALE GENOMIC DNA]</scope>
    <source>
        <strain evidence="2 3">ATCC 35992</strain>
    </source>
</reference>
<dbReference type="STRING" id="39495.SAMN02745111_00254"/>
<proteinExistence type="predicted"/>